<dbReference type="STRING" id="52131.GA0061100_11863"/>
<proteinExistence type="predicted"/>
<dbReference type="AlphaFoldDB" id="A0A1C3WGE7"/>
<dbReference type="EMBL" id="FMAC01000018">
    <property type="protein sequence ID" value="SCB39091.1"/>
    <property type="molecule type" value="Genomic_DNA"/>
</dbReference>
<keyword evidence="2" id="KW-1185">Reference proteome</keyword>
<dbReference type="Proteomes" id="UP000186228">
    <property type="component" value="Unassembled WGS sequence"/>
</dbReference>
<evidence type="ECO:0000313" key="1">
    <source>
        <dbReference type="EMBL" id="SCB39091.1"/>
    </source>
</evidence>
<sequence length="67" mass="7200">MALLDACNNYVPTGGFKAAVVHSQLSYVDVGAKILHVEDEVRQAWSECVGGAQMRLNADCVNRHVAA</sequence>
<organism evidence="1 2">
    <name type="scientific">Rhizobium hainanense</name>
    <dbReference type="NCBI Taxonomy" id="52131"/>
    <lineage>
        <taxon>Bacteria</taxon>
        <taxon>Pseudomonadati</taxon>
        <taxon>Pseudomonadota</taxon>
        <taxon>Alphaproteobacteria</taxon>
        <taxon>Hyphomicrobiales</taxon>
        <taxon>Rhizobiaceae</taxon>
        <taxon>Rhizobium/Agrobacterium group</taxon>
        <taxon>Rhizobium</taxon>
    </lineage>
</organism>
<accession>A0A1C3WGE7</accession>
<evidence type="ECO:0000313" key="2">
    <source>
        <dbReference type="Proteomes" id="UP000186228"/>
    </source>
</evidence>
<protein>
    <submittedName>
        <fullName evidence="1">Uncharacterized protein</fullName>
    </submittedName>
</protein>
<name>A0A1C3WGE7_9HYPH</name>
<reference evidence="2" key="1">
    <citation type="submission" date="2016-08" db="EMBL/GenBank/DDBJ databases">
        <authorList>
            <person name="Varghese N."/>
            <person name="Submissions Spin"/>
        </authorList>
    </citation>
    <scope>NUCLEOTIDE SEQUENCE [LARGE SCALE GENOMIC DNA]</scope>
    <source>
        <strain evidence="2">CCBAU 57015</strain>
    </source>
</reference>
<gene>
    <name evidence="1" type="ORF">GA0061100_11863</name>
</gene>